<dbReference type="AlphaFoldDB" id="A0AAV4STQ0"/>
<protein>
    <submittedName>
        <fullName evidence="1">Uncharacterized protein</fullName>
    </submittedName>
</protein>
<sequence length="99" mass="11788">MLTIVFPRASRRNNFISVKHYTWINGCEFKADEFFTTSFLFKNTFNETKFLSFVVDWIRKVFSLSDWIRLKSGIVQTKDLHSTPIRERAKRSTFSLMLP</sequence>
<name>A0AAV4STQ0_CAEEX</name>
<dbReference type="Proteomes" id="UP001054945">
    <property type="component" value="Unassembled WGS sequence"/>
</dbReference>
<keyword evidence="2" id="KW-1185">Reference proteome</keyword>
<comment type="caution">
    <text evidence="1">The sequence shown here is derived from an EMBL/GenBank/DDBJ whole genome shotgun (WGS) entry which is preliminary data.</text>
</comment>
<organism evidence="1 2">
    <name type="scientific">Caerostris extrusa</name>
    <name type="common">Bark spider</name>
    <name type="synonym">Caerostris bankana</name>
    <dbReference type="NCBI Taxonomy" id="172846"/>
    <lineage>
        <taxon>Eukaryota</taxon>
        <taxon>Metazoa</taxon>
        <taxon>Ecdysozoa</taxon>
        <taxon>Arthropoda</taxon>
        <taxon>Chelicerata</taxon>
        <taxon>Arachnida</taxon>
        <taxon>Araneae</taxon>
        <taxon>Araneomorphae</taxon>
        <taxon>Entelegynae</taxon>
        <taxon>Araneoidea</taxon>
        <taxon>Araneidae</taxon>
        <taxon>Caerostris</taxon>
    </lineage>
</organism>
<evidence type="ECO:0000313" key="1">
    <source>
        <dbReference type="EMBL" id="GIY37150.1"/>
    </source>
</evidence>
<gene>
    <name evidence="1" type="ORF">CEXT_467631</name>
</gene>
<dbReference type="EMBL" id="BPLR01010129">
    <property type="protein sequence ID" value="GIY37150.1"/>
    <property type="molecule type" value="Genomic_DNA"/>
</dbReference>
<accession>A0AAV4STQ0</accession>
<proteinExistence type="predicted"/>
<reference evidence="1 2" key="1">
    <citation type="submission" date="2021-06" db="EMBL/GenBank/DDBJ databases">
        <title>Caerostris extrusa draft genome.</title>
        <authorList>
            <person name="Kono N."/>
            <person name="Arakawa K."/>
        </authorList>
    </citation>
    <scope>NUCLEOTIDE SEQUENCE [LARGE SCALE GENOMIC DNA]</scope>
</reference>
<evidence type="ECO:0000313" key="2">
    <source>
        <dbReference type="Proteomes" id="UP001054945"/>
    </source>
</evidence>